<protein>
    <submittedName>
        <fullName evidence="1">Protein of unassigned function</fullName>
    </submittedName>
</protein>
<sequence>MGCVAVSNVVPFRRAIPAQAPGEWEARSRRRSEQRSLLDAVYATGSMVVAAEDRGTKLTASRLQVYGFLAIEEVGEDGLMRRLRPSEAIRARSERPWRLSKPASGASVTIPSLDGFLFESGGQPA</sequence>
<dbReference type="EMBL" id="CP003811">
    <property type="protein sequence ID" value="AIQ90378.1"/>
    <property type="molecule type" value="Genomic_DNA"/>
</dbReference>
<dbReference type="Proteomes" id="UP000029492">
    <property type="component" value="Chromosome"/>
</dbReference>
<gene>
    <name evidence="1" type="ORF">MOC_2623</name>
</gene>
<proteinExistence type="predicted"/>
<name>A0A089NX82_9HYPH</name>
<dbReference type="eggNOG" id="ENOG5033695">
    <property type="taxonomic scope" value="Bacteria"/>
</dbReference>
<dbReference type="GeneID" id="96604895"/>
<evidence type="ECO:0000313" key="2">
    <source>
        <dbReference type="Proteomes" id="UP000029492"/>
    </source>
</evidence>
<dbReference type="AlphaFoldDB" id="A0A089NX82"/>
<dbReference type="RefSeq" id="WP_043348264.1">
    <property type="nucleotide sequence ID" value="NZ_CP003811.1"/>
</dbReference>
<reference evidence="1 2" key="1">
    <citation type="journal article" date="2014" name="PLoS ONE">
        <title>Genome Information of Methylobacterium oryzae, a Plant-Probiotic Methylotroph in the Phyllosphere.</title>
        <authorList>
            <person name="Kwak M.J."/>
            <person name="Jeong H."/>
            <person name="Madhaiyan M."/>
            <person name="Lee Y."/>
            <person name="Sa T.M."/>
            <person name="Oh T.K."/>
            <person name="Kim J.F."/>
        </authorList>
    </citation>
    <scope>NUCLEOTIDE SEQUENCE [LARGE SCALE GENOMIC DNA]</scope>
    <source>
        <strain evidence="1 2">CBMB20</strain>
    </source>
</reference>
<dbReference type="KEGG" id="mor:MOC_2623"/>
<accession>A0A089NX82</accession>
<dbReference type="HOGENOM" id="CLU_1873008_0_0_5"/>
<organism evidence="1 2">
    <name type="scientific">Methylobacterium oryzae CBMB20</name>
    <dbReference type="NCBI Taxonomy" id="693986"/>
    <lineage>
        <taxon>Bacteria</taxon>
        <taxon>Pseudomonadati</taxon>
        <taxon>Pseudomonadota</taxon>
        <taxon>Alphaproteobacteria</taxon>
        <taxon>Hyphomicrobiales</taxon>
        <taxon>Methylobacteriaceae</taxon>
        <taxon>Methylobacterium</taxon>
    </lineage>
</organism>
<dbReference type="STRING" id="693986.MOC_2623"/>
<keyword evidence="2" id="KW-1185">Reference proteome</keyword>
<evidence type="ECO:0000313" key="1">
    <source>
        <dbReference type="EMBL" id="AIQ90378.1"/>
    </source>
</evidence>